<keyword evidence="9 11" id="KW-0472">Membrane</keyword>
<keyword evidence="7" id="KW-0256">Endoplasmic reticulum</keyword>
<evidence type="ECO:0000256" key="4">
    <source>
        <dbReference type="ARBA" id="ARBA00022502"/>
    </source>
</evidence>
<accession>A0A7J7N9B2</accession>
<organism evidence="12 13">
    <name type="scientific">Kingdonia uniflora</name>
    <dbReference type="NCBI Taxonomy" id="39325"/>
    <lineage>
        <taxon>Eukaryota</taxon>
        <taxon>Viridiplantae</taxon>
        <taxon>Streptophyta</taxon>
        <taxon>Embryophyta</taxon>
        <taxon>Tracheophyta</taxon>
        <taxon>Spermatophyta</taxon>
        <taxon>Magnoliopsida</taxon>
        <taxon>Ranunculales</taxon>
        <taxon>Circaeasteraceae</taxon>
        <taxon>Kingdonia</taxon>
    </lineage>
</organism>
<keyword evidence="13" id="KW-1185">Reference proteome</keyword>
<evidence type="ECO:0000256" key="1">
    <source>
        <dbReference type="ARBA" id="ARBA00004477"/>
    </source>
</evidence>
<feature type="transmembrane region" description="Helical" evidence="11">
    <location>
        <begin position="634"/>
        <end position="653"/>
    </location>
</feature>
<dbReference type="Proteomes" id="UP000541444">
    <property type="component" value="Unassembled WGS sequence"/>
</dbReference>
<dbReference type="CDD" id="cd16023">
    <property type="entry name" value="GPI_EPT_3"/>
    <property type="match status" value="1"/>
</dbReference>
<dbReference type="InterPro" id="IPR037675">
    <property type="entry name" value="PIG-O_N"/>
</dbReference>
<name>A0A7J7N9B2_9MAGN</name>
<dbReference type="Gene3D" id="3.40.720.10">
    <property type="entry name" value="Alkaline Phosphatase, subunit A"/>
    <property type="match status" value="1"/>
</dbReference>
<evidence type="ECO:0000256" key="11">
    <source>
        <dbReference type="SAM" id="Phobius"/>
    </source>
</evidence>
<keyword evidence="10" id="KW-0325">Glycoprotein</keyword>
<dbReference type="UniPathway" id="UPA00196"/>
<dbReference type="SUPFAM" id="SSF53649">
    <property type="entry name" value="Alkaline phosphatase-like"/>
    <property type="match status" value="1"/>
</dbReference>
<evidence type="ECO:0000256" key="6">
    <source>
        <dbReference type="ARBA" id="ARBA00022692"/>
    </source>
</evidence>
<dbReference type="Pfam" id="PF01663">
    <property type="entry name" value="Phosphodiest"/>
    <property type="match status" value="1"/>
</dbReference>
<dbReference type="GO" id="GO:0051377">
    <property type="term" value="F:mannose-ethanolamine phosphotransferase activity"/>
    <property type="evidence" value="ECO:0007669"/>
    <property type="project" value="InterPro"/>
</dbReference>
<evidence type="ECO:0000256" key="8">
    <source>
        <dbReference type="ARBA" id="ARBA00022989"/>
    </source>
</evidence>
<gene>
    <name evidence="12" type="ORF">GIB67_029327</name>
</gene>
<evidence type="ECO:0000256" key="7">
    <source>
        <dbReference type="ARBA" id="ARBA00022824"/>
    </source>
</evidence>
<evidence type="ECO:0000256" key="2">
    <source>
        <dbReference type="ARBA" id="ARBA00004687"/>
    </source>
</evidence>
<dbReference type="GO" id="GO:0005789">
    <property type="term" value="C:endoplasmic reticulum membrane"/>
    <property type="evidence" value="ECO:0007669"/>
    <property type="project" value="UniProtKB-SubCell"/>
</dbReference>
<reference evidence="12 13" key="1">
    <citation type="journal article" date="2020" name="IScience">
        <title>Genome Sequencing of the Endangered Kingdonia uniflora (Circaeasteraceae, Ranunculales) Reveals Potential Mechanisms of Evolutionary Specialization.</title>
        <authorList>
            <person name="Sun Y."/>
            <person name="Deng T."/>
            <person name="Zhang A."/>
            <person name="Moore M.J."/>
            <person name="Landis J.B."/>
            <person name="Lin N."/>
            <person name="Zhang H."/>
            <person name="Zhang X."/>
            <person name="Huang J."/>
            <person name="Zhang X."/>
            <person name="Sun H."/>
            <person name="Wang H."/>
        </authorList>
    </citation>
    <scope>NUCLEOTIDE SEQUENCE [LARGE SCALE GENOMIC DNA]</scope>
    <source>
        <strain evidence="12">TB1705</strain>
        <tissue evidence="12">Leaf</tissue>
    </source>
</reference>
<evidence type="ECO:0000256" key="5">
    <source>
        <dbReference type="ARBA" id="ARBA00022679"/>
    </source>
</evidence>
<dbReference type="InterPro" id="IPR039524">
    <property type="entry name" value="PIGO/GPI13"/>
</dbReference>
<comment type="subcellular location">
    <subcellularLocation>
        <location evidence="1">Endoplasmic reticulum membrane</location>
        <topology evidence="1">Multi-pass membrane protein</topology>
    </subcellularLocation>
</comment>
<feature type="transmembrane region" description="Helical" evidence="11">
    <location>
        <begin position="854"/>
        <end position="871"/>
    </location>
</feature>
<keyword evidence="6 11" id="KW-0812">Transmembrane</keyword>
<feature type="transmembrane region" description="Helical" evidence="11">
    <location>
        <begin position="811"/>
        <end position="834"/>
    </location>
</feature>
<sequence>MAGSSQKWRLISPFFIILTLHCIAIVFFTRGFLLTRTELPNFSQCSDTSQSPCSNPNTNTTDTRCWTKPTVDRLVIIVLDALRFDFVAPSTFFDEKRPWMDKLKVLQKLASDEPSSARIFKAIADPPTTSLQRLKMVRNGKRVMMVGDDTWVQLFPDHFEKSFPFPSFNVKDLDTVDDGCIQHLFPSLYMADWDVLIAHFLGVDHAGHIFGVDSSPMIDKLEQYNVILEKVTEILKNQSGPGGLHENTLLLVMGDHGQTINGDHGGGTAEEVETSIFAMSTKIRSRPFSSELDMSCKFDTDGKEICVSSVQQLDFAVTMAALLGIPFPFGSIGRVNPDLYALSAGSRNQPVSVSTECKEWSNFEEWGSDYANVLCINSWQVKKYIDVYSASSIIGFPSEDLLHVENMYAQAQVNWSNTVQNCFLSENENCNTSFTGLRDQINAYSNFLASVAELARSKWTEFDLPMMYVGLGIMILSLFVHLVVIIRANKFCQISYPYSGYPEISLRLTSAIFLVAIRGCSFLSNSYILTEGKVASFLLGTTGILSLRYSFIRKKMLIEAFGFLLLNSILRLITTIELSKQSLGFMFTSIFPVKMLGIDRSHPVWLFIPEIIPLLLVPYLLYKSIVGNPCWRVLKYFFLAGTVISYMLIMFYLALESNVLAVPPMVEDVERNFVPRIIYAIGFGQVVLLTFVQFFEKAENTLHITENITIKTMLMLSAWSPTIIVLLGGQGSFIALASIVGGWCVIRLGISEEKTWDITVRVPNTDPLPIAQWSLFAICLFFYTGHWCAFDGLRYSAAFIGFDEFNLIRQAILLSIDTFGVSHILPILGLPFLVVFQYLSCQGGKGKEILHVKLSQTLLMSLLSIFSFSGIPDLRTHYFRDDYIHSIPDLRTHYFRDDYIHSNMCHNTKTSFDGMGAICSKIRFRCGWPSTHG</sequence>
<evidence type="ECO:0000256" key="3">
    <source>
        <dbReference type="ARBA" id="ARBA00008695"/>
    </source>
</evidence>
<comment type="similarity">
    <text evidence="3">Belongs to the PIGG/PIGN/PIGO family. PIGO subfamily.</text>
</comment>
<dbReference type="EMBL" id="JACGCM010000981">
    <property type="protein sequence ID" value="KAF6163478.1"/>
    <property type="molecule type" value="Genomic_DNA"/>
</dbReference>
<comment type="caution">
    <text evidence="12">The sequence shown here is derived from an EMBL/GenBank/DDBJ whole genome shotgun (WGS) entry which is preliminary data.</text>
</comment>
<dbReference type="InterPro" id="IPR017850">
    <property type="entry name" value="Alkaline_phosphatase_core_sf"/>
</dbReference>
<proteinExistence type="inferred from homology"/>
<feature type="transmembrane region" description="Helical" evidence="11">
    <location>
        <begin position="604"/>
        <end position="622"/>
    </location>
</feature>
<evidence type="ECO:0008006" key="14">
    <source>
        <dbReference type="Google" id="ProtNLM"/>
    </source>
</evidence>
<dbReference type="OrthoDB" id="272139at2759"/>
<evidence type="ECO:0000313" key="12">
    <source>
        <dbReference type="EMBL" id="KAF6163478.1"/>
    </source>
</evidence>
<feature type="transmembrane region" description="Helical" evidence="11">
    <location>
        <begin position="466"/>
        <end position="486"/>
    </location>
</feature>
<dbReference type="GO" id="GO:0006506">
    <property type="term" value="P:GPI anchor biosynthetic process"/>
    <property type="evidence" value="ECO:0007669"/>
    <property type="project" value="UniProtKB-UniPathway"/>
</dbReference>
<feature type="transmembrane region" description="Helical" evidence="11">
    <location>
        <begin position="723"/>
        <end position="750"/>
    </location>
</feature>
<comment type="pathway">
    <text evidence="2">Glycolipid biosynthesis; glycosylphosphatidylinositol-anchor biosynthesis.</text>
</comment>
<protein>
    <recommendedName>
        <fullName evidence="14">GPI ethanolamine phosphate transferase 3</fullName>
    </recommendedName>
</protein>
<dbReference type="PANTHER" id="PTHR23071">
    <property type="entry name" value="PHOSPHATIDYLINOSITOL GLYCAN"/>
    <property type="match status" value="1"/>
</dbReference>
<feature type="transmembrane region" description="Helical" evidence="11">
    <location>
        <begin position="770"/>
        <end position="790"/>
    </location>
</feature>
<keyword evidence="4" id="KW-0337">GPI-anchor biosynthesis</keyword>
<evidence type="ECO:0000313" key="13">
    <source>
        <dbReference type="Proteomes" id="UP000541444"/>
    </source>
</evidence>
<dbReference type="AlphaFoldDB" id="A0A7J7N9B2"/>
<feature type="transmembrane region" description="Helical" evidence="11">
    <location>
        <begin position="558"/>
        <end position="576"/>
    </location>
</feature>
<dbReference type="InterPro" id="IPR002591">
    <property type="entry name" value="Phosphodiest/P_Trfase"/>
</dbReference>
<keyword evidence="5" id="KW-0808">Transferase</keyword>
<dbReference type="PANTHER" id="PTHR23071:SF1">
    <property type="entry name" value="GPI ETHANOLAMINE PHOSPHATE TRANSFERASE 3"/>
    <property type="match status" value="1"/>
</dbReference>
<keyword evidence="8 11" id="KW-1133">Transmembrane helix</keyword>
<feature type="transmembrane region" description="Helical" evidence="11">
    <location>
        <begin position="12"/>
        <end position="33"/>
    </location>
</feature>
<evidence type="ECO:0000256" key="9">
    <source>
        <dbReference type="ARBA" id="ARBA00023136"/>
    </source>
</evidence>
<evidence type="ECO:0000256" key="10">
    <source>
        <dbReference type="ARBA" id="ARBA00023180"/>
    </source>
</evidence>
<feature type="transmembrane region" description="Helical" evidence="11">
    <location>
        <begin position="673"/>
        <end position="695"/>
    </location>
</feature>